<dbReference type="Gene3D" id="3.30.420.40">
    <property type="match status" value="1"/>
</dbReference>
<dbReference type="GO" id="GO:0016787">
    <property type="term" value="F:hydrolase activity"/>
    <property type="evidence" value="ECO:0007669"/>
    <property type="project" value="UniProtKB-KW"/>
</dbReference>
<keyword evidence="5" id="KW-0812">Transmembrane</keyword>
<dbReference type="CDD" id="cd24046">
    <property type="entry name" value="ASKHA_NBD_NTPDase5-like"/>
    <property type="match status" value="1"/>
</dbReference>
<reference evidence="6" key="1">
    <citation type="submission" date="2015-11" db="EMBL/GenBank/DDBJ databases">
        <title>De novo transcriptome assembly of four potential Pierce s Disease insect vectors from Arizona vineyards.</title>
        <authorList>
            <person name="Tassone E.E."/>
        </authorList>
    </citation>
    <scope>NUCLEOTIDE SEQUENCE</scope>
</reference>
<organism evidence="6">
    <name type="scientific">Cuerna arida</name>
    <dbReference type="NCBI Taxonomy" id="1464854"/>
    <lineage>
        <taxon>Eukaryota</taxon>
        <taxon>Metazoa</taxon>
        <taxon>Ecdysozoa</taxon>
        <taxon>Arthropoda</taxon>
        <taxon>Hexapoda</taxon>
        <taxon>Insecta</taxon>
        <taxon>Pterygota</taxon>
        <taxon>Neoptera</taxon>
        <taxon>Paraneoptera</taxon>
        <taxon>Hemiptera</taxon>
        <taxon>Auchenorrhyncha</taxon>
        <taxon>Membracoidea</taxon>
        <taxon>Cicadellidae</taxon>
        <taxon>Cicadellinae</taxon>
        <taxon>Proconiini</taxon>
        <taxon>Cuerna</taxon>
    </lineage>
</organism>
<feature type="active site" description="Proton acceptor" evidence="3">
    <location>
        <position position="212"/>
    </location>
</feature>
<keyword evidence="5" id="KW-1133">Transmembrane helix</keyword>
<name>A0A1B6F1K0_9HEMI</name>
<dbReference type="GO" id="GO:0005524">
    <property type="term" value="F:ATP binding"/>
    <property type="evidence" value="ECO:0007669"/>
    <property type="project" value="UniProtKB-KW"/>
</dbReference>
<dbReference type="Gene3D" id="3.30.420.150">
    <property type="entry name" value="Exopolyphosphatase. Domain 2"/>
    <property type="match status" value="1"/>
</dbReference>
<evidence type="ECO:0000313" key="6">
    <source>
        <dbReference type="EMBL" id="JAS44044.1"/>
    </source>
</evidence>
<dbReference type="PANTHER" id="PTHR11782">
    <property type="entry name" value="ADENOSINE/GUANOSINE DIPHOSPHATASE"/>
    <property type="match status" value="1"/>
</dbReference>
<evidence type="ECO:0008006" key="7">
    <source>
        <dbReference type="Google" id="ProtNLM"/>
    </source>
</evidence>
<feature type="transmembrane region" description="Helical" evidence="5">
    <location>
        <begin position="45"/>
        <end position="66"/>
    </location>
</feature>
<feature type="binding site" evidence="4">
    <location>
        <begin position="242"/>
        <end position="246"/>
    </location>
    <ligand>
        <name>ATP</name>
        <dbReference type="ChEBI" id="CHEBI:30616"/>
    </ligand>
</feature>
<proteinExistence type="inferred from homology"/>
<protein>
    <recommendedName>
        <fullName evidence="7">Ectonucleoside triphosphate diphosphohydrolase 5</fullName>
    </recommendedName>
</protein>
<evidence type="ECO:0000256" key="2">
    <source>
        <dbReference type="ARBA" id="ARBA00022801"/>
    </source>
</evidence>
<keyword evidence="2" id="KW-0378">Hydrolase</keyword>
<accession>A0A1B6F1K0</accession>
<keyword evidence="4" id="KW-0547">Nucleotide-binding</keyword>
<sequence>MSSLVHLARNPRYPTYEKLDQEDEGSPTSARRVKVYGPSRSHKRCLLYSAVVFVVSSIFGYLLLLLSTTHTTGTLDSIALTLGLHKSIYAVVIDAGSTGSRVLALSFHQSILDDSLKLDDELFIEQEPGLSAFAENPKMGAEKIAELVDRAKGFVPQKAWSNTPMVLRATAGLRLLPEGKANAILDEVRRLFASSPFHTTENSVAIMEGSDEGLFAWVNINFLSDRLFGKPSQMLAALDLGGGSTQITFPLIEETQRSKFPSDDVHPLKMFGQQIYIYTHSYLGLGLMAARKAILSMGNPEGSTDLASECINPINKNKKFKYGGKEYTVQGPANPEILKKKRKNPDEGFDETPIVRLKECTDLARSYLNSQNMTKPDGILDFEITAFSYFFDRATEVGLLTDIYAGGTVLFKDIKKATKESCMDPNVERPFMCVDLVFISTLLEDGYGFRPDTKIKLVKRVEGHEVSWSLGAAFHFLQNGL</sequence>
<dbReference type="InterPro" id="IPR000407">
    <property type="entry name" value="GDA1_CD39_NTPase"/>
</dbReference>
<dbReference type="EMBL" id="GECZ01025725">
    <property type="protein sequence ID" value="JAS44044.1"/>
    <property type="molecule type" value="Transcribed_RNA"/>
</dbReference>
<evidence type="ECO:0000256" key="1">
    <source>
        <dbReference type="ARBA" id="ARBA00009283"/>
    </source>
</evidence>
<dbReference type="PANTHER" id="PTHR11782:SF127">
    <property type="entry name" value="NTPASE, ISOFORM F"/>
    <property type="match status" value="1"/>
</dbReference>
<dbReference type="AlphaFoldDB" id="A0A1B6F1K0"/>
<evidence type="ECO:0000256" key="5">
    <source>
        <dbReference type="SAM" id="Phobius"/>
    </source>
</evidence>
<gene>
    <name evidence="6" type="ORF">g.35389</name>
</gene>
<evidence type="ECO:0000256" key="3">
    <source>
        <dbReference type="PIRSR" id="PIRSR600407-1"/>
    </source>
</evidence>
<keyword evidence="4" id="KW-0067">ATP-binding</keyword>
<dbReference type="Pfam" id="PF01150">
    <property type="entry name" value="GDA1_CD39"/>
    <property type="match status" value="1"/>
</dbReference>
<comment type="similarity">
    <text evidence="1">Belongs to the GDA1/CD39 NTPase family.</text>
</comment>
<evidence type="ECO:0000256" key="4">
    <source>
        <dbReference type="PIRSR" id="PIRSR600407-2"/>
    </source>
</evidence>
<keyword evidence="5" id="KW-0472">Membrane</keyword>